<dbReference type="Gene3D" id="2.40.50.140">
    <property type="entry name" value="Nucleic acid-binding proteins"/>
    <property type="match status" value="1"/>
</dbReference>
<evidence type="ECO:0000256" key="3">
    <source>
        <dbReference type="PROSITE-ProRule" id="PRU00209"/>
    </source>
</evidence>
<protein>
    <recommendedName>
        <fullName evidence="4">tRNA-binding domain-containing protein</fullName>
    </recommendedName>
</protein>
<organism evidence="5 6">
    <name type="scientific">Vreelandella olivaria</name>
    <dbReference type="NCBI Taxonomy" id="390919"/>
    <lineage>
        <taxon>Bacteria</taxon>
        <taxon>Pseudomonadati</taxon>
        <taxon>Pseudomonadota</taxon>
        <taxon>Gammaproteobacteria</taxon>
        <taxon>Oceanospirillales</taxon>
        <taxon>Halomonadaceae</taxon>
        <taxon>Vreelandella</taxon>
    </lineage>
</organism>
<proteinExistence type="predicted"/>
<evidence type="ECO:0000256" key="1">
    <source>
        <dbReference type="ARBA" id="ARBA00022555"/>
    </source>
</evidence>
<dbReference type="InterPro" id="IPR009061">
    <property type="entry name" value="DNA-bd_dom_put_sf"/>
</dbReference>
<dbReference type="PROSITE" id="PS50886">
    <property type="entry name" value="TRBD"/>
    <property type="match status" value="1"/>
</dbReference>
<dbReference type="Proteomes" id="UP000289555">
    <property type="component" value="Chromosome"/>
</dbReference>
<keyword evidence="1 3" id="KW-0820">tRNA-binding</keyword>
<dbReference type="InterPro" id="IPR012340">
    <property type="entry name" value="NA-bd_OB-fold"/>
</dbReference>
<reference evidence="6" key="1">
    <citation type="journal article" date="2019" name="Microbiol. Resour. Announc.">
        <title>Complete Genome Sequence of Halomonas olivaria, a Moderately Halophilic Bacterium Isolated from Olive Processing Effluents, Obtained by Nanopore Sequencing.</title>
        <authorList>
            <person name="Nagata S."/>
            <person name="Ii K.M."/>
            <person name="Tsukimi T."/>
            <person name="Miura M.C."/>
            <person name="Galipon J."/>
            <person name="Arakawa K."/>
        </authorList>
    </citation>
    <scope>NUCLEOTIDE SEQUENCE [LARGE SCALE GENOMIC DNA]</scope>
    <source>
        <strain evidence="6">TYRC17</strain>
    </source>
</reference>
<keyword evidence="2 3" id="KW-0694">RNA-binding</keyword>
<accession>A0ABN5WVE9</accession>
<feature type="domain" description="TRNA-binding" evidence="4">
    <location>
        <begin position="39"/>
        <end position="94"/>
    </location>
</feature>
<dbReference type="SUPFAM" id="SSF50249">
    <property type="entry name" value="Nucleic acid-binding proteins"/>
    <property type="match status" value="1"/>
</dbReference>
<gene>
    <name evidence="5" type="ORF">HORIV_33500</name>
</gene>
<sequence>MKFSEQWLREWVSPQLDTQAMADQITMAGLEVDAVEAVAAAFSGVVVAEVLSKEKHPDADKLNVCTVDDGSGEPVQVVCGAPNVDVGQKFPLPR</sequence>
<evidence type="ECO:0000259" key="4">
    <source>
        <dbReference type="PROSITE" id="PS50886"/>
    </source>
</evidence>
<dbReference type="EMBL" id="AP019416">
    <property type="protein sequence ID" value="BBI50929.1"/>
    <property type="molecule type" value="Genomic_DNA"/>
</dbReference>
<keyword evidence="6" id="KW-1185">Reference proteome</keyword>
<dbReference type="InterPro" id="IPR002547">
    <property type="entry name" value="tRNA-bd_dom"/>
</dbReference>
<name>A0ABN5WVE9_9GAMM</name>
<dbReference type="Pfam" id="PF01588">
    <property type="entry name" value="tRNA_bind"/>
    <property type="match status" value="1"/>
</dbReference>
<evidence type="ECO:0000313" key="6">
    <source>
        <dbReference type="Proteomes" id="UP000289555"/>
    </source>
</evidence>
<evidence type="ECO:0000256" key="2">
    <source>
        <dbReference type="ARBA" id="ARBA00022884"/>
    </source>
</evidence>
<evidence type="ECO:0000313" key="5">
    <source>
        <dbReference type="EMBL" id="BBI50929.1"/>
    </source>
</evidence>
<dbReference type="SUPFAM" id="SSF46955">
    <property type="entry name" value="Putative DNA-binding domain"/>
    <property type="match status" value="1"/>
</dbReference>